<reference evidence="9 10" key="1">
    <citation type="submission" date="2018-04" db="EMBL/GenBank/DDBJ databases">
        <authorList>
            <person name="Huttner S."/>
            <person name="Dainat J."/>
        </authorList>
    </citation>
    <scope>NUCLEOTIDE SEQUENCE [LARGE SCALE GENOMIC DNA]</scope>
</reference>
<keyword evidence="4 7" id="KW-0472">Membrane</keyword>
<sequence length="431" mass="47713">MAVPPESVNLVWALSVLTFFTAIFVGLHIYGKWKHDRPIAKDGYCLVAAEVFLVTSLILVAVAVRFGYGQRVEDLKYHPIEAIRLVAVSQFFTCGAAALAKTSITFPALKLAANDLLKLIPVVALTVFANFFGWLSAVIVPLGIWGLRVEGTCSRHLWMLGLALLSAYWSVVTDIGFAILPWFLVPLRDMRAAEKIGLGVATSLGIFAAAVAGVRINKYLGCNEIGLDVSANSVPLVIWTFVESAVIIIAASIPALRFVIRCPTREWVLRTWFGRRRGYEANPDYSRFFFPSPRFRREPWSRGWTVLEGGSDTSISLDTLDPREDDVVRMTEVRVSVEEVTFRTTREVALRIPTPSLACYRTGRSQMFFEEWEDDREDETPAGSWGTMGGRRGTSAGRWGTSAGSWGTTVGSWVTATSSWVSSHWSGETLL</sequence>
<evidence type="ECO:0000256" key="7">
    <source>
        <dbReference type="SAM" id="Phobius"/>
    </source>
</evidence>
<feature type="transmembrane region" description="Helical" evidence="7">
    <location>
        <begin position="12"/>
        <end position="31"/>
    </location>
</feature>
<dbReference type="Pfam" id="PF20684">
    <property type="entry name" value="Fung_rhodopsin"/>
    <property type="match status" value="1"/>
</dbReference>
<feature type="transmembrane region" description="Helical" evidence="7">
    <location>
        <begin position="157"/>
        <end position="184"/>
    </location>
</feature>
<comment type="similarity">
    <text evidence="5">Belongs to the SAT4 family.</text>
</comment>
<feature type="transmembrane region" description="Helical" evidence="7">
    <location>
        <begin position="119"/>
        <end position="145"/>
    </location>
</feature>
<protein>
    <submittedName>
        <fullName evidence="9">Eb5d3017-3451-4623-94b3-2364b51c45a7</fullName>
    </submittedName>
</protein>
<dbReference type="AlphaFoldDB" id="A0A446BPG6"/>
<feature type="region of interest" description="Disordered" evidence="6">
    <location>
        <begin position="376"/>
        <end position="401"/>
    </location>
</feature>
<feature type="transmembrane region" description="Helical" evidence="7">
    <location>
        <begin position="43"/>
        <end position="68"/>
    </location>
</feature>
<evidence type="ECO:0000256" key="3">
    <source>
        <dbReference type="ARBA" id="ARBA00022989"/>
    </source>
</evidence>
<evidence type="ECO:0000256" key="6">
    <source>
        <dbReference type="SAM" id="MobiDB-lite"/>
    </source>
</evidence>
<evidence type="ECO:0000259" key="8">
    <source>
        <dbReference type="Pfam" id="PF20684"/>
    </source>
</evidence>
<dbReference type="Proteomes" id="UP000289323">
    <property type="component" value="Unassembled WGS sequence"/>
</dbReference>
<dbReference type="EMBL" id="OUUZ01000013">
    <property type="protein sequence ID" value="SPQ24403.1"/>
    <property type="molecule type" value="Genomic_DNA"/>
</dbReference>
<gene>
    <name evidence="9" type="ORF">TT172_LOCUS6822</name>
</gene>
<keyword evidence="3 7" id="KW-1133">Transmembrane helix</keyword>
<dbReference type="PANTHER" id="PTHR33048">
    <property type="entry name" value="PTH11-LIKE INTEGRAL MEMBRANE PROTEIN (AFU_ORTHOLOGUE AFUA_5G11245)"/>
    <property type="match status" value="1"/>
</dbReference>
<accession>A0A446BPG6</accession>
<comment type="subcellular location">
    <subcellularLocation>
        <location evidence="1">Membrane</location>
        <topology evidence="1">Multi-pass membrane protein</topology>
    </subcellularLocation>
</comment>
<evidence type="ECO:0000256" key="4">
    <source>
        <dbReference type="ARBA" id="ARBA00023136"/>
    </source>
</evidence>
<name>A0A446BPG6_9PEZI</name>
<feature type="transmembrane region" description="Helical" evidence="7">
    <location>
        <begin position="80"/>
        <end position="99"/>
    </location>
</feature>
<feature type="transmembrane region" description="Helical" evidence="7">
    <location>
        <begin position="236"/>
        <end position="260"/>
    </location>
</feature>
<organism evidence="9 10">
    <name type="scientific">Thermothielavioides terrestris</name>
    <dbReference type="NCBI Taxonomy" id="2587410"/>
    <lineage>
        <taxon>Eukaryota</taxon>
        <taxon>Fungi</taxon>
        <taxon>Dikarya</taxon>
        <taxon>Ascomycota</taxon>
        <taxon>Pezizomycotina</taxon>
        <taxon>Sordariomycetes</taxon>
        <taxon>Sordariomycetidae</taxon>
        <taxon>Sordariales</taxon>
        <taxon>Chaetomiaceae</taxon>
        <taxon>Thermothielavioides</taxon>
    </lineage>
</organism>
<feature type="transmembrane region" description="Helical" evidence="7">
    <location>
        <begin position="196"/>
        <end position="216"/>
    </location>
</feature>
<dbReference type="InterPro" id="IPR049326">
    <property type="entry name" value="Rhodopsin_dom_fungi"/>
</dbReference>
<proteinExistence type="inferred from homology"/>
<evidence type="ECO:0000256" key="5">
    <source>
        <dbReference type="ARBA" id="ARBA00038359"/>
    </source>
</evidence>
<evidence type="ECO:0000313" key="9">
    <source>
        <dbReference type="EMBL" id="SPQ24403.1"/>
    </source>
</evidence>
<feature type="domain" description="Rhodopsin" evidence="8">
    <location>
        <begin position="29"/>
        <end position="261"/>
    </location>
</feature>
<evidence type="ECO:0000313" key="10">
    <source>
        <dbReference type="Proteomes" id="UP000289323"/>
    </source>
</evidence>
<dbReference type="InterPro" id="IPR052337">
    <property type="entry name" value="SAT4-like"/>
</dbReference>
<evidence type="ECO:0000256" key="2">
    <source>
        <dbReference type="ARBA" id="ARBA00022692"/>
    </source>
</evidence>
<dbReference type="GO" id="GO:0016020">
    <property type="term" value="C:membrane"/>
    <property type="evidence" value="ECO:0007669"/>
    <property type="project" value="UniProtKB-SubCell"/>
</dbReference>
<dbReference type="PANTHER" id="PTHR33048:SF42">
    <property type="entry name" value="INTEGRAL MEMBRANE PROTEIN"/>
    <property type="match status" value="1"/>
</dbReference>
<keyword evidence="2 7" id="KW-0812">Transmembrane</keyword>
<evidence type="ECO:0000256" key="1">
    <source>
        <dbReference type="ARBA" id="ARBA00004141"/>
    </source>
</evidence>